<evidence type="ECO:0000256" key="6">
    <source>
        <dbReference type="ARBA" id="ARBA00022581"/>
    </source>
</evidence>
<evidence type="ECO:0000256" key="5">
    <source>
        <dbReference type="ARBA" id="ARBA00022540"/>
    </source>
</evidence>
<keyword evidence="6" id="KW-0945">Host-virus interaction</keyword>
<dbReference type="AlphaFoldDB" id="A0AAN8TT43"/>
<dbReference type="GO" id="GO:0005634">
    <property type="term" value="C:nucleus"/>
    <property type="evidence" value="ECO:0007669"/>
    <property type="project" value="UniProtKB-SubCell"/>
</dbReference>
<evidence type="ECO:0000256" key="15">
    <source>
        <dbReference type="ARBA" id="ARBA00032656"/>
    </source>
</evidence>
<comment type="subcellular location">
    <subcellularLocation>
        <location evidence="2">Cytoplasm</location>
    </subcellularLocation>
    <subcellularLocation>
        <location evidence="1">Nucleus</location>
    </subcellularLocation>
</comment>
<evidence type="ECO:0000256" key="14">
    <source>
        <dbReference type="ARBA" id="ARBA00030245"/>
    </source>
</evidence>
<keyword evidence="12" id="KW-0539">Nucleus</keyword>
<comment type="caution">
    <text evidence="19">The sequence shown here is derived from an EMBL/GenBank/DDBJ whole genome shotgun (WGS) entry which is preliminary data.</text>
</comment>
<dbReference type="SUPFAM" id="SSF55418">
    <property type="entry name" value="eIF4e-like"/>
    <property type="match status" value="2"/>
</dbReference>
<evidence type="ECO:0000256" key="18">
    <source>
        <dbReference type="RuleBase" id="RU004374"/>
    </source>
</evidence>
<dbReference type="InterPro" id="IPR001040">
    <property type="entry name" value="TIF_eIF_4E"/>
</dbReference>
<keyword evidence="4" id="KW-0963">Cytoplasm</keyword>
<evidence type="ECO:0000256" key="1">
    <source>
        <dbReference type="ARBA" id="ARBA00004123"/>
    </source>
</evidence>
<evidence type="ECO:0000256" key="10">
    <source>
        <dbReference type="ARBA" id="ARBA00022917"/>
    </source>
</evidence>
<evidence type="ECO:0000256" key="4">
    <source>
        <dbReference type="ARBA" id="ARBA00022490"/>
    </source>
</evidence>
<dbReference type="EMBL" id="JBANQN010000003">
    <property type="protein sequence ID" value="KAK6793244.1"/>
    <property type="molecule type" value="Genomic_DNA"/>
</dbReference>
<dbReference type="GO" id="GO:0006417">
    <property type="term" value="P:regulation of translation"/>
    <property type="evidence" value="ECO:0007669"/>
    <property type="project" value="UniProtKB-KW"/>
</dbReference>
<keyword evidence="7" id="KW-0611">Plant defense</keyword>
<evidence type="ECO:0000256" key="9">
    <source>
        <dbReference type="ARBA" id="ARBA00022884"/>
    </source>
</evidence>
<proteinExistence type="inferred from homology"/>
<keyword evidence="9 18" id="KW-0694">RNA-binding</keyword>
<dbReference type="InterPro" id="IPR023398">
    <property type="entry name" value="TIF_eIF4e-like"/>
</dbReference>
<evidence type="ECO:0000313" key="20">
    <source>
        <dbReference type="Proteomes" id="UP001371456"/>
    </source>
</evidence>
<keyword evidence="5 18" id="KW-0396">Initiation factor</keyword>
<comment type="similarity">
    <text evidence="3 18">Belongs to the eukaryotic initiation factor 4E family.</text>
</comment>
<evidence type="ECO:0000256" key="7">
    <source>
        <dbReference type="ARBA" id="ARBA00022821"/>
    </source>
</evidence>
<evidence type="ECO:0000256" key="8">
    <source>
        <dbReference type="ARBA" id="ARBA00022845"/>
    </source>
</evidence>
<evidence type="ECO:0000256" key="13">
    <source>
        <dbReference type="ARBA" id="ARBA00025991"/>
    </source>
</evidence>
<dbReference type="GO" id="GO:0000340">
    <property type="term" value="F:RNA 7-methylguanosine cap binding"/>
    <property type="evidence" value="ECO:0007669"/>
    <property type="project" value="TreeGrafter"/>
</dbReference>
<accession>A0AAN8TT43</accession>
<keyword evidence="8" id="KW-0810">Translation regulation</keyword>
<dbReference type="GO" id="GO:0009615">
    <property type="term" value="P:response to virus"/>
    <property type="evidence" value="ECO:0007669"/>
    <property type="project" value="UniProtKB-ARBA"/>
</dbReference>
<evidence type="ECO:0000256" key="16">
    <source>
        <dbReference type="ARBA" id="ARBA00041713"/>
    </source>
</evidence>
<dbReference type="Gene3D" id="3.30.760.10">
    <property type="entry name" value="RNA Cap, Translation Initiation Factor Eif4e"/>
    <property type="match status" value="2"/>
</dbReference>
<dbReference type="PANTHER" id="PTHR11960:SF43">
    <property type="entry name" value="EUKARYOTIC TRANSLATION INITIATION FACTOR 4E-1"/>
    <property type="match status" value="1"/>
</dbReference>
<dbReference type="GO" id="GO:0006952">
    <property type="term" value="P:defense response"/>
    <property type="evidence" value="ECO:0007669"/>
    <property type="project" value="UniProtKB-KW"/>
</dbReference>
<evidence type="ECO:0000256" key="12">
    <source>
        <dbReference type="ARBA" id="ARBA00023242"/>
    </source>
</evidence>
<protein>
    <recommendedName>
        <fullName evidence="15">eIF-4F 25 kDa subunit</fullName>
    </recommendedName>
    <alternativeName>
        <fullName evidence="16">eIF-4F p26 subunit</fullName>
    </alternativeName>
    <alternativeName>
        <fullName evidence="14">mRNA cap-binding protein</fullName>
    </alternativeName>
</protein>
<evidence type="ECO:0000256" key="11">
    <source>
        <dbReference type="ARBA" id="ARBA00023157"/>
    </source>
</evidence>
<sequence>MAAAEMERTMSFDAAEKLKAADGGGGEVDDELEEGEIVEESNDTASYLGKEITVKHPLEHSWTFWFDSPIAKSRQTAWGSSLRNIDVTKLSCRPVFPISRIDLFIKSFDLSNVGDNGVNLMSAMDAGTLFGLLNAIILLAHDEILNHAAYSTNSAYNNIHHPSKLVMGADFHCFKHKIEPKWEDPVCANGGTWKMSFPKGKSDTSWLYTLLAMIGHQFDHGDEICGAVVSVRAKGEKIALWTKNAANETAQVSIGKQWKQFLDYSDSVGFIFHDDAKRLDRNAKNRYTV</sequence>
<evidence type="ECO:0000256" key="2">
    <source>
        <dbReference type="ARBA" id="ARBA00004496"/>
    </source>
</evidence>
<keyword evidence="20" id="KW-1185">Reference proteome</keyword>
<comment type="function">
    <text evidence="17">Component of the protein complex eIF4F, which is involved in the recognition of the mRNA cap, ATP-dependent unwinding of 5'-terminal secondary structure and recruitment of mRNA to the ribosome. Recognizes and binds the 7-methylguanosine-containing mRNA cap during an early step in the initiation of protein synthesis and facilitates ribosome binding by inducing the unwinding of the mRNAs secondary structures. Key component of recessive resistance to potyviruses.</text>
</comment>
<keyword evidence="11" id="KW-1015">Disulfide bond</keyword>
<gene>
    <name evidence="19" type="ORF">RDI58_006697</name>
</gene>
<dbReference type="Proteomes" id="UP001371456">
    <property type="component" value="Unassembled WGS sequence"/>
</dbReference>
<dbReference type="PANTHER" id="PTHR11960">
    <property type="entry name" value="EUKARYOTIC TRANSLATION INITIATION FACTOR 4E RELATED"/>
    <property type="match status" value="1"/>
</dbReference>
<evidence type="ECO:0000256" key="3">
    <source>
        <dbReference type="ARBA" id="ARBA00009860"/>
    </source>
</evidence>
<organism evidence="19 20">
    <name type="scientific">Solanum bulbocastanum</name>
    <name type="common">Wild potato</name>
    <dbReference type="NCBI Taxonomy" id="147425"/>
    <lineage>
        <taxon>Eukaryota</taxon>
        <taxon>Viridiplantae</taxon>
        <taxon>Streptophyta</taxon>
        <taxon>Embryophyta</taxon>
        <taxon>Tracheophyta</taxon>
        <taxon>Spermatophyta</taxon>
        <taxon>Magnoliopsida</taxon>
        <taxon>eudicotyledons</taxon>
        <taxon>Gunneridae</taxon>
        <taxon>Pentapetalae</taxon>
        <taxon>asterids</taxon>
        <taxon>lamiids</taxon>
        <taxon>Solanales</taxon>
        <taxon>Solanaceae</taxon>
        <taxon>Solanoideae</taxon>
        <taxon>Solaneae</taxon>
        <taxon>Solanum</taxon>
    </lineage>
</organism>
<keyword evidence="10 18" id="KW-0648">Protein biosynthesis</keyword>
<dbReference type="Pfam" id="PF01652">
    <property type="entry name" value="IF4E"/>
    <property type="match status" value="1"/>
</dbReference>
<reference evidence="19 20" key="1">
    <citation type="submission" date="2024-02" db="EMBL/GenBank/DDBJ databases">
        <title>de novo genome assembly of Solanum bulbocastanum strain 11H21.</title>
        <authorList>
            <person name="Hosaka A.J."/>
        </authorList>
    </citation>
    <scope>NUCLEOTIDE SEQUENCE [LARGE SCALE GENOMIC DNA]</scope>
    <source>
        <tissue evidence="19">Young leaves</tissue>
    </source>
</reference>
<comment type="subunit">
    <text evidence="13">EIF4F is a multi-subunit complex, the composition of which varies with external and internal environmental conditions. It is composed of at least EIF4A, EIF4E and EIF4G. EIF4E is also known to interact with other partners. In higher plants two isoforms of EIF4F have been identified, named isoform EIF4F and isoform EIF(iso)4F. Isoform EIF4F has subunits p220 and p26, whereas isoform EIF(iso)4F has subunits p82 and p28.</text>
</comment>
<dbReference type="GO" id="GO:0016281">
    <property type="term" value="C:eukaryotic translation initiation factor 4F complex"/>
    <property type="evidence" value="ECO:0007669"/>
    <property type="project" value="TreeGrafter"/>
</dbReference>
<name>A0AAN8TT43_SOLBU</name>
<evidence type="ECO:0000313" key="19">
    <source>
        <dbReference type="EMBL" id="KAK6793244.1"/>
    </source>
</evidence>
<evidence type="ECO:0000256" key="17">
    <source>
        <dbReference type="ARBA" id="ARBA00045786"/>
    </source>
</evidence>
<dbReference type="GO" id="GO:0003743">
    <property type="term" value="F:translation initiation factor activity"/>
    <property type="evidence" value="ECO:0007669"/>
    <property type="project" value="UniProtKB-KW"/>
</dbReference>